<gene>
    <name evidence="3" type="primary">SAC3</name>
    <name evidence="3" type="ORF">MEQU1_001516</name>
</gene>
<reference evidence="3" key="1">
    <citation type="submission" date="2023-03" db="EMBL/GenBank/DDBJ databases">
        <title>Mating type loci evolution in Malassezia.</title>
        <authorList>
            <person name="Coelho M.A."/>
        </authorList>
    </citation>
    <scope>NUCLEOTIDE SEQUENCE</scope>
    <source>
        <strain evidence="3">CBS 12830</strain>
    </source>
</reference>
<sequence length="1055" mass="116515">MDGGVRDERRERFRPREDAAATRLAELKVQYAQKREEYIASGVLPDPSKPGLLEDATKLVGTCPDMCPEYERVEREVQKELDKLECFPGTTSADPAAAVKIYRRPAAGRELPLPEEVRPPPVLQQTLDYLVHTLLPADPRDPQFAVVQPFLWNRTRAIRQDFIVQSDRGAIAIACHERIARYHILCLHWKGGLGADAWSEQQELEQLRKTLRSLIEFYDDQRLLGHTYPNEPEFRGYNLLLHARDPETLREVELLPTDVFTAAPLQWALRLRTLLQRSNLLEKRGQPQNTEATPNFFTRFFKDLARPEVSYLMACLAENLFASVRIGAVKTLTRAYLPQHNGLPLDDVVHMLGMDAHDEARSFLELLHIQIGDDDSVKINKSTVLDEDKSFASPFSRSLVESKRGDASCQAIINGSAKTVLRAPLQRPTAPPVPQANPSSLVQAPSQRKAPAASLSAFARPSASAWPTAPPKPTPAPSLPPKPVSAPQPMPTFASSVPVQPPPVSRPVVSTSANVAPPPPQPKPTIPRDRLAKQLASHLCELCTREAVQTVAQSIMAEESKRRAQRRRAALIETLASTLCRRLLAGPSATSVRHAAMEALASAQLAHARKHTAWKHWRAMLAQVREQQQQTARLEAIRACLPHLQPSRLDKRVHRPVRTPRLWDHERHEAFSKVQHASSRLWARGSMARALVDRVSWLCEETMIRPLFWTAVVYVEGDGVGSRWLRHKMALAAADAVYTLPQGTQVRIVDGTQASDTAHTPQLVVCEAGVHPPVPTQPTALIELAWNGTKTALHEPVWAPRTLVSLDDAEADADALFADALEQVVISLPEVWHRPHALCTEMQPLWDAWLDISDGFDAWLARTKSPAVAQEAFVVLTSLANLLLRMVVDAEKLTLPVPSLSAGDTVSDTLAQLALWQLRELAWGDPDALALLRAHTLEHAQSGHVLIGAYMQSLLRMALAYVTEAGANVSVPAADLAHLRSLGARALTELAARVDAEAPARPLPVMPARTACAGKRTITPPSHAAKRGRDDGSSARIRRLLAQSAQLLQDTHVDS</sequence>
<dbReference type="EMBL" id="CP119902">
    <property type="protein sequence ID" value="WFD22839.1"/>
    <property type="molecule type" value="Genomic_DNA"/>
</dbReference>
<feature type="compositionally biased region" description="Polar residues" evidence="1">
    <location>
        <begin position="436"/>
        <end position="446"/>
    </location>
</feature>
<dbReference type="Proteomes" id="UP001214415">
    <property type="component" value="Chromosome 3"/>
</dbReference>
<keyword evidence="4" id="KW-1185">Reference proteome</keyword>
<feature type="domain" description="SAC3/GANP/THP3 conserved" evidence="2">
    <location>
        <begin position="66"/>
        <end position="371"/>
    </location>
</feature>
<feature type="compositionally biased region" description="Pro residues" evidence="1">
    <location>
        <begin position="468"/>
        <end position="490"/>
    </location>
</feature>
<dbReference type="Gene3D" id="1.25.40.990">
    <property type="match status" value="1"/>
</dbReference>
<dbReference type="GO" id="GO:0006406">
    <property type="term" value="P:mRNA export from nucleus"/>
    <property type="evidence" value="ECO:0007669"/>
    <property type="project" value="TreeGrafter"/>
</dbReference>
<feature type="compositionally biased region" description="Pro residues" evidence="1">
    <location>
        <begin position="516"/>
        <end position="525"/>
    </location>
</feature>
<dbReference type="Pfam" id="PF03399">
    <property type="entry name" value="SAC3_GANP"/>
    <property type="match status" value="1"/>
</dbReference>
<proteinExistence type="predicted"/>
<dbReference type="AlphaFoldDB" id="A0AAF0IYD0"/>
<name>A0AAF0IYD0_9BASI</name>
<evidence type="ECO:0000256" key="1">
    <source>
        <dbReference type="SAM" id="MobiDB-lite"/>
    </source>
</evidence>
<dbReference type="PANTHER" id="PTHR12436">
    <property type="entry name" value="80 KDA MCM3-ASSOCIATED PROTEIN"/>
    <property type="match status" value="1"/>
</dbReference>
<evidence type="ECO:0000313" key="3">
    <source>
        <dbReference type="EMBL" id="WFD22839.1"/>
    </source>
</evidence>
<dbReference type="PANTHER" id="PTHR12436:SF3">
    <property type="entry name" value="GERMINAL-CENTER ASSOCIATED NUCLEAR PROTEIN"/>
    <property type="match status" value="1"/>
</dbReference>
<protein>
    <submittedName>
        <fullName evidence="3">Actin cytoskeleton and mitosis protein</fullName>
    </submittedName>
</protein>
<evidence type="ECO:0000259" key="2">
    <source>
        <dbReference type="Pfam" id="PF03399"/>
    </source>
</evidence>
<organism evidence="3 4">
    <name type="scientific">Malassezia equina</name>
    <dbReference type="NCBI Taxonomy" id="1381935"/>
    <lineage>
        <taxon>Eukaryota</taxon>
        <taxon>Fungi</taxon>
        <taxon>Dikarya</taxon>
        <taxon>Basidiomycota</taxon>
        <taxon>Ustilaginomycotina</taxon>
        <taxon>Malasseziomycetes</taxon>
        <taxon>Malasseziales</taxon>
        <taxon>Malasseziaceae</taxon>
        <taxon>Malassezia</taxon>
    </lineage>
</organism>
<dbReference type="GO" id="GO:0070390">
    <property type="term" value="C:transcription export complex 2"/>
    <property type="evidence" value="ECO:0007669"/>
    <property type="project" value="TreeGrafter"/>
</dbReference>
<dbReference type="InterPro" id="IPR045107">
    <property type="entry name" value="SAC3/GANP/THP3"/>
</dbReference>
<accession>A0AAF0IYD0</accession>
<dbReference type="InterPro" id="IPR005062">
    <property type="entry name" value="SAC3/GANP/THP3_conserved"/>
</dbReference>
<feature type="region of interest" description="Disordered" evidence="1">
    <location>
        <begin position="1012"/>
        <end position="1035"/>
    </location>
</feature>
<dbReference type="GO" id="GO:0005737">
    <property type="term" value="C:cytoplasm"/>
    <property type="evidence" value="ECO:0007669"/>
    <property type="project" value="TreeGrafter"/>
</dbReference>
<feature type="region of interest" description="Disordered" evidence="1">
    <location>
        <begin position="427"/>
        <end position="526"/>
    </location>
</feature>
<evidence type="ECO:0000313" key="4">
    <source>
        <dbReference type="Proteomes" id="UP001214415"/>
    </source>
</evidence>